<evidence type="ECO:0000256" key="4">
    <source>
        <dbReference type="ARBA" id="ARBA00023029"/>
    </source>
</evidence>
<evidence type="ECO:0000256" key="3">
    <source>
        <dbReference type="ARBA" id="ARBA00012891"/>
    </source>
</evidence>
<evidence type="ECO:0000256" key="5">
    <source>
        <dbReference type="ARBA" id="ARBA00023125"/>
    </source>
</evidence>
<feature type="domain" description="DNA topoisomerase IB N-terminal" evidence="9">
    <location>
        <begin position="33"/>
        <end position="69"/>
    </location>
</feature>
<feature type="compositionally biased region" description="Basic and acidic residues" evidence="7">
    <location>
        <begin position="229"/>
        <end position="243"/>
    </location>
</feature>
<dbReference type="PRINTS" id="PR00416">
    <property type="entry name" value="EUTPISMRASEI"/>
</dbReference>
<dbReference type="Pfam" id="PF01028">
    <property type="entry name" value="Topoisom_I"/>
    <property type="match status" value="1"/>
</dbReference>
<dbReference type="EC" id="5.6.2.1" evidence="3"/>
<dbReference type="GO" id="GO:0003917">
    <property type="term" value="F:DNA topoisomerase type I (single strand cut, ATP-independent) activity"/>
    <property type="evidence" value="ECO:0007669"/>
    <property type="project" value="UniProtKB-EC"/>
</dbReference>
<dbReference type="GO" id="GO:0003677">
    <property type="term" value="F:DNA binding"/>
    <property type="evidence" value="ECO:0007669"/>
    <property type="project" value="UniProtKB-KW"/>
</dbReference>
<dbReference type="Gene3D" id="3.90.15.10">
    <property type="entry name" value="Topoisomerase I, Chain A, domain 3"/>
    <property type="match status" value="1"/>
</dbReference>
<keyword evidence="6" id="KW-0413">Isomerase</keyword>
<dbReference type="GO" id="GO:0006265">
    <property type="term" value="P:DNA topological change"/>
    <property type="evidence" value="ECO:0007669"/>
    <property type="project" value="InterPro"/>
</dbReference>
<sequence>MKIIRLGTYKTGFTYYKVKSKGTGKGKCEAKVEITDSREIEKIKELKIPPAYENVTILNNKKIIAYGYDTKNRKQVLYHPSFVATQNIKKYNKISASIKFFSKLKKKVSDDLNGNGNGSNGNQKTMAIAVIITLILSCGFRIGNKKYEKDNNSVGLTTLKYKHLTFKDNKVIIDFIGKKGVRNVAECDNKRIYDYLYHKHATAMSNASDIKDINETYIFNYEGGEGGEGNERSERSERSEGSEANKVISSSDVNEYLRVISDPYSIIITTKDLRTWNANMLFLTYYRKLQKLRKRTSKRREASGAEAAVAVAKTAKEVEKDIKKAIEMVAEKLHNSYSICKKSYIDPKIIDELLLKN</sequence>
<dbReference type="SUPFAM" id="SSF55869">
    <property type="entry name" value="DNA topoisomerase I domain"/>
    <property type="match status" value="1"/>
</dbReference>
<feature type="domain" description="DNA topoisomerase I catalytic core eukaryotic-type" evidence="8">
    <location>
        <begin position="84"/>
        <end position="335"/>
    </location>
</feature>
<reference evidence="10" key="1">
    <citation type="journal article" date="2020" name="Nature">
        <title>Giant virus diversity and host interactions through global metagenomics.</title>
        <authorList>
            <person name="Schulz F."/>
            <person name="Roux S."/>
            <person name="Paez-Espino D."/>
            <person name="Jungbluth S."/>
            <person name="Walsh D.A."/>
            <person name="Denef V.J."/>
            <person name="McMahon K.D."/>
            <person name="Konstantinidis K.T."/>
            <person name="Eloe-Fadrosh E.A."/>
            <person name="Kyrpides N.C."/>
            <person name="Woyke T."/>
        </authorList>
    </citation>
    <scope>NUCLEOTIDE SEQUENCE</scope>
    <source>
        <strain evidence="10">GVMAG-M-3300027963-21</strain>
    </source>
</reference>
<comment type="similarity">
    <text evidence="2">Belongs to the type IB topoisomerase family.</text>
</comment>
<keyword evidence="5" id="KW-0238">DNA-binding</keyword>
<dbReference type="InterPro" id="IPR035447">
    <property type="entry name" value="DNA_topo_I_N_sf"/>
</dbReference>
<dbReference type="InterPro" id="IPR013500">
    <property type="entry name" value="TopoI_cat_euk"/>
</dbReference>
<evidence type="ECO:0000256" key="6">
    <source>
        <dbReference type="ARBA" id="ARBA00023235"/>
    </source>
</evidence>
<dbReference type="InterPro" id="IPR049331">
    <property type="entry name" value="Top1B_N_bact"/>
</dbReference>
<evidence type="ECO:0000259" key="9">
    <source>
        <dbReference type="Pfam" id="PF21338"/>
    </source>
</evidence>
<proteinExistence type="inferred from homology"/>
<dbReference type="AlphaFoldDB" id="A0A6C0LMU9"/>
<comment type="catalytic activity">
    <reaction evidence="1">
        <text>ATP-independent breakage of single-stranded DNA, followed by passage and rejoining.</text>
        <dbReference type="EC" id="5.6.2.1"/>
    </reaction>
</comment>
<dbReference type="Gene3D" id="3.30.66.10">
    <property type="entry name" value="DNA topoisomerase I domain"/>
    <property type="match status" value="1"/>
</dbReference>
<keyword evidence="4" id="KW-0799">Topoisomerase</keyword>
<dbReference type="SUPFAM" id="SSF56349">
    <property type="entry name" value="DNA breaking-rejoining enzymes"/>
    <property type="match status" value="1"/>
</dbReference>
<name>A0A6C0LMU9_9ZZZZ</name>
<evidence type="ECO:0000256" key="7">
    <source>
        <dbReference type="SAM" id="MobiDB-lite"/>
    </source>
</evidence>
<dbReference type="EMBL" id="MN740525">
    <property type="protein sequence ID" value="QHU31268.1"/>
    <property type="molecule type" value="Genomic_DNA"/>
</dbReference>
<evidence type="ECO:0000256" key="1">
    <source>
        <dbReference type="ARBA" id="ARBA00000213"/>
    </source>
</evidence>
<evidence type="ECO:0000259" key="8">
    <source>
        <dbReference type="Pfam" id="PF01028"/>
    </source>
</evidence>
<evidence type="ECO:0000313" key="10">
    <source>
        <dbReference type="EMBL" id="QHU31268.1"/>
    </source>
</evidence>
<dbReference type="PROSITE" id="PS52038">
    <property type="entry name" value="TOPO_IB_2"/>
    <property type="match status" value="1"/>
</dbReference>
<feature type="region of interest" description="Disordered" evidence="7">
    <location>
        <begin position="222"/>
        <end position="246"/>
    </location>
</feature>
<organism evidence="10">
    <name type="scientific">viral metagenome</name>
    <dbReference type="NCBI Taxonomy" id="1070528"/>
    <lineage>
        <taxon>unclassified sequences</taxon>
        <taxon>metagenomes</taxon>
        <taxon>organismal metagenomes</taxon>
    </lineage>
</organism>
<accession>A0A6C0LMU9</accession>
<dbReference type="InterPro" id="IPR001631">
    <property type="entry name" value="TopoI"/>
</dbReference>
<dbReference type="InterPro" id="IPR014711">
    <property type="entry name" value="TopoI_cat_a-hlx-sub_euk"/>
</dbReference>
<evidence type="ECO:0000256" key="2">
    <source>
        <dbReference type="ARBA" id="ARBA00006645"/>
    </source>
</evidence>
<dbReference type="Pfam" id="PF21338">
    <property type="entry name" value="Top1B_N_bact"/>
    <property type="match status" value="1"/>
</dbReference>
<protein>
    <recommendedName>
        <fullName evidence="3">DNA topoisomerase</fullName>
        <ecNumber evidence="3">5.6.2.1</ecNumber>
    </recommendedName>
</protein>
<dbReference type="InterPro" id="IPR011010">
    <property type="entry name" value="DNA_brk_join_enz"/>
</dbReference>